<dbReference type="AlphaFoldDB" id="A0A0G0MPR5"/>
<dbReference type="GO" id="GO:0008168">
    <property type="term" value="F:methyltransferase activity"/>
    <property type="evidence" value="ECO:0007669"/>
    <property type="project" value="UniProtKB-KW"/>
</dbReference>
<dbReference type="GO" id="GO:0032259">
    <property type="term" value="P:methylation"/>
    <property type="evidence" value="ECO:0007669"/>
    <property type="project" value="UniProtKB-KW"/>
</dbReference>
<comment type="caution">
    <text evidence="5">The sequence shown here is derived from an EMBL/GenBank/DDBJ whole genome shotgun (WGS) entry which is preliminary data.</text>
</comment>
<dbReference type="PANTHER" id="PTHR43464:SF19">
    <property type="entry name" value="UBIQUINONE BIOSYNTHESIS O-METHYLTRANSFERASE, MITOCHONDRIAL"/>
    <property type="match status" value="1"/>
</dbReference>
<sequence>MGGLDIDSIKYRKYLWNKEYSTRKALPSSNTFHPSSSLRRFIEKYPRIKKDKALDIGAGNGRNAFYLIQNGFKYVKAIDLSPVAIDLAKQEAKRLGLADRIDFIANDAALEIGKDVNSYSLIIDMTTLHSMTKSSRRETVKHIKRLIAPNGYYLIFTLLANSPAVVDLKAKMPGPEENSYRFKFEEDTITEKAFTKGELEKLFSPLKLIEYEEYQTVTRAYKGEFPRIYITCLFQNKP</sequence>
<keyword evidence="3" id="KW-0949">S-adenosyl-L-methionine</keyword>
<dbReference type="Gene3D" id="3.40.50.150">
    <property type="entry name" value="Vaccinia Virus protein VP39"/>
    <property type="match status" value="1"/>
</dbReference>
<dbReference type="Pfam" id="PF13649">
    <property type="entry name" value="Methyltransf_25"/>
    <property type="match status" value="1"/>
</dbReference>
<evidence type="ECO:0000313" key="6">
    <source>
        <dbReference type="Proteomes" id="UP000034799"/>
    </source>
</evidence>
<evidence type="ECO:0000259" key="4">
    <source>
        <dbReference type="Pfam" id="PF13649"/>
    </source>
</evidence>
<gene>
    <name evidence="5" type="ORF">UT34_C0001G0094</name>
</gene>
<accession>A0A0G0MPR5</accession>
<dbReference type="CDD" id="cd02440">
    <property type="entry name" value="AdoMet_MTases"/>
    <property type="match status" value="1"/>
</dbReference>
<dbReference type="Proteomes" id="UP000034799">
    <property type="component" value="Unassembled WGS sequence"/>
</dbReference>
<feature type="domain" description="Methyltransferase" evidence="4">
    <location>
        <begin position="54"/>
        <end position="151"/>
    </location>
</feature>
<dbReference type="PANTHER" id="PTHR43464">
    <property type="entry name" value="METHYLTRANSFERASE"/>
    <property type="match status" value="1"/>
</dbReference>
<evidence type="ECO:0000256" key="2">
    <source>
        <dbReference type="ARBA" id="ARBA00022679"/>
    </source>
</evidence>
<dbReference type="EMBL" id="LBWK01000001">
    <property type="protein sequence ID" value="KKR06054.1"/>
    <property type="molecule type" value="Genomic_DNA"/>
</dbReference>
<protein>
    <submittedName>
        <fullName evidence="5">Methyltransferase</fullName>
    </submittedName>
</protein>
<dbReference type="STRING" id="1619100.UT34_C0001G0094"/>
<dbReference type="InterPro" id="IPR041698">
    <property type="entry name" value="Methyltransf_25"/>
</dbReference>
<keyword evidence="1 5" id="KW-0489">Methyltransferase</keyword>
<evidence type="ECO:0000256" key="3">
    <source>
        <dbReference type="ARBA" id="ARBA00022691"/>
    </source>
</evidence>
<organism evidence="5 6">
    <name type="scientific">candidate division WS6 bacterium GW2011_GWF2_39_15</name>
    <dbReference type="NCBI Taxonomy" id="1619100"/>
    <lineage>
        <taxon>Bacteria</taxon>
        <taxon>Candidatus Dojkabacteria</taxon>
    </lineage>
</organism>
<proteinExistence type="predicted"/>
<reference evidence="5 6" key="1">
    <citation type="journal article" date="2015" name="Nature">
        <title>rRNA introns, odd ribosomes, and small enigmatic genomes across a large radiation of phyla.</title>
        <authorList>
            <person name="Brown C.T."/>
            <person name="Hug L.A."/>
            <person name="Thomas B.C."/>
            <person name="Sharon I."/>
            <person name="Castelle C.J."/>
            <person name="Singh A."/>
            <person name="Wilkins M.J."/>
            <person name="Williams K.H."/>
            <person name="Banfield J.F."/>
        </authorList>
    </citation>
    <scope>NUCLEOTIDE SEQUENCE [LARGE SCALE GENOMIC DNA]</scope>
</reference>
<keyword evidence="2 5" id="KW-0808">Transferase</keyword>
<evidence type="ECO:0000256" key="1">
    <source>
        <dbReference type="ARBA" id="ARBA00022603"/>
    </source>
</evidence>
<name>A0A0G0MPR5_9BACT</name>
<evidence type="ECO:0000313" key="5">
    <source>
        <dbReference type="EMBL" id="KKR06054.1"/>
    </source>
</evidence>
<dbReference type="SUPFAM" id="SSF53335">
    <property type="entry name" value="S-adenosyl-L-methionine-dependent methyltransferases"/>
    <property type="match status" value="1"/>
</dbReference>
<dbReference type="InterPro" id="IPR029063">
    <property type="entry name" value="SAM-dependent_MTases_sf"/>
</dbReference>